<evidence type="ECO:0000313" key="1">
    <source>
        <dbReference type="EMBL" id="TVT83410.1"/>
    </source>
</evidence>
<evidence type="ECO:0000313" key="2">
    <source>
        <dbReference type="Proteomes" id="UP000316981"/>
    </source>
</evidence>
<dbReference type="InterPro" id="IPR006430">
    <property type="entry name" value="Phage_portal_PBSX"/>
</dbReference>
<dbReference type="AlphaFoldDB" id="A0A558FD23"/>
<gene>
    <name evidence="1" type="ORF">FPV60_07575</name>
</gene>
<dbReference type="NCBIfam" id="TIGR01540">
    <property type="entry name" value="portal_PBSX"/>
    <property type="match status" value="1"/>
</dbReference>
<dbReference type="InterPro" id="IPR030935">
    <property type="entry name" value="PBSX_Proteobac"/>
</dbReference>
<proteinExistence type="predicted"/>
<organism evidence="1 2">
    <name type="scientific">Acinetobacter colistiniresistens</name>
    <dbReference type="NCBI Taxonomy" id="280145"/>
    <lineage>
        <taxon>Bacteria</taxon>
        <taxon>Pseudomonadati</taxon>
        <taxon>Pseudomonadota</taxon>
        <taxon>Gammaproteobacteria</taxon>
        <taxon>Moraxellales</taxon>
        <taxon>Moraxellaceae</taxon>
        <taxon>Acinetobacter</taxon>
    </lineage>
</organism>
<reference evidence="1 2" key="1">
    <citation type="submission" date="2019-07" db="EMBL/GenBank/DDBJ databases">
        <title>Draft Genome Sequence of the first blaOXA-58-Harboring Acinetobacter colistiniresistens clinical isolate from Brazil.</title>
        <authorList>
            <person name="Favaro L.S."/>
            <person name="Paula-Petroli S.B."/>
            <person name="Moura C.F."/>
            <person name="Tognim M.C.B."/>
            <person name="Venancio E.J."/>
            <person name="Yamada-Ogatta S.F."/>
            <person name="Carrara-Marroni F.E."/>
        </authorList>
    </citation>
    <scope>NUCLEOTIDE SEQUENCE [LARGE SCALE GENOMIC DNA]</scope>
    <source>
        <strain evidence="1 2">DL</strain>
    </source>
</reference>
<protein>
    <submittedName>
        <fullName evidence="1">Phage portal protein</fullName>
    </submittedName>
</protein>
<dbReference type="RefSeq" id="WP_144583166.1">
    <property type="nucleotide sequence ID" value="NZ_VMTP01000048.1"/>
</dbReference>
<dbReference type="EMBL" id="VMTP01000048">
    <property type="protein sequence ID" value="TVT83410.1"/>
    <property type="molecule type" value="Genomic_DNA"/>
</dbReference>
<accession>A0A558FD23</accession>
<dbReference type="PIRSF" id="PIRSF018494">
    <property type="entry name" value="PBSX_VPQ"/>
    <property type="match status" value="1"/>
</dbReference>
<name>A0A558FD23_9GAMM</name>
<dbReference type="Proteomes" id="UP000316981">
    <property type="component" value="Unassembled WGS sequence"/>
</dbReference>
<sequence length="354" mass="40099">MKPFSIAKNILSNALNLRPHPNFPMHSNPKTEAFTFGDAIPITDGHDLSNYMECWFNGRWYEPQANLHGLSKTVKGTPYLSSAINFKKNYLSNLFIPHPHLSKKDFDQIALDILWSGNFYLEDIRSRLNNRIRLKAALSKYTRVGDLPGQFFYLSNDHNGYVEHEFMNGRVFHVRETDIDQEIYGVPEYLSALQSAWLNDSATLFRRKYYNNGSHAGFILYVNDPASDPNDITALRTALKESKGPGNFRNLFYYSPNGKKDGIQVIPTSEIAAKDDFVSIKGTSRDDMLASMRVYPQLLGIIPSNAGGFGDIKSASEAYNFNEGGPLKAKMLQLNELIGDEVIRFKEFELITTK</sequence>
<comment type="caution">
    <text evidence="1">The sequence shown here is derived from an EMBL/GenBank/DDBJ whole genome shotgun (WGS) entry which is preliminary data.</text>
</comment>